<accession>A0A2I0KFA9</accession>
<dbReference type="Proteomes" id="UP000233551">
    <property type="component" value="Unassembled WGS sequence"/>
</dbReference>
<evidence type="ECO:0000313" key="2">
    <source>
        <dbReference type="Proteomes" id="UP000233551"/>
    </source>
</evidence>
<comment type="caution">
    <text evidence="1">The sequence shown here is derived from an EMBL/GenBank/DDBJ whole genome shotgun (WGS) entry which is preliminary data.</text>
</comment>
<sequence>MSLLSSSSLKLMLKVIPTSRPNLARFNPQPPPTCYASADCVRRCCPLLPLHLSLHSVPPDPPPLDQLLLTLISSRSATRHHLSSTVIDPVLYRCPSPQPRTWEPPPPPRLASLPPIRLHQPLHFQHCPPLPPLRYHCSTTNVSSTSLRSEPDTISEW</sequence>
<organism evidence="1 2">
    <name type="scientific">Punica granatum</name>
    <name type="common">Pomegranate</name>
    <dbReference type="NCBI Taxonomy" id="22663"/>
    <lineage>
        <taxon>Eukaryota</taxon>
        <taxon>Viridiplantae</taxon>
        <taxon>Streptophyta</taxon>
        <taxon>Embryophyta</taxon>
        <taxon>Tracheophyta</taxon>
        <taxon>Spermatophyta</taxon>
        <taxon>Magnoliopsida</taxon>
        <taxon>eudicotyledons</taxon>
        <taxon>Gunneridae</taxon>
        <taxon>Pentapetalae</taxon>
        <taxon>rosids</taxon>
        <taxon>malvids</taxon>
        <taxon>Myrtales</taxon>
        <taxon>Lythraceae</taxon>
        <taxon>Punica</taxon>
    </lineage>
</organism>
<gene>
    <name evidence="1" type="ORF">CRG98_012444</name>
</gene>
<keyword evidence="2" id="KW-1185">Reference proteome</keyword>
<dbReference type="EMBL" id="PGOL01000634">
    <property type="protein sequence ID" value="PKI67195.1"/>
    <property type="molecule type" value="Genomic_DNA"/>
</dbReference>
<reference evidence="1 2" key="1">
    <citation type="submission" date="2017-11" db="EMBL/GenBank/DDBJ databases">
        <title>De-novo sequencing of pomegranate (Punica granatum L.) genome.</title>
        <authorList>
            <person name="Akparov Z."/>
            <person name="Amiraslanov A."/>
            <person name="Hajiyeva S."/>
            <person name="Abbasov M."/>
            <person name="Kaur K."/>
            <person name="Hamwieh A."/>
            <person name="Solovyev V."/>
            <person name="Salamov A."/>
            <person name="Braich B."/>
            <person name="Kosarev P."/>
            <person name="Mahmoud A."/>
            <person name="Hajiyev E."/>
            <person name="Babayeva S."/>
            <person name="Izzatullayeva V."/>
            <person name="Mammadov A."/>
            <person name="Mammadov A."/>
            <person name="Sharifova S."/>
            <person name="Ojaghi J."/>
            <person name="Eynullazada K."/>
            <person name="Bayramov B."/>
            <person name="Abdulazimova A."/>
            <person name="Shahmuradov I."/>
        </authorList>
    </citation>
    <scope>NUCLEOTIDE SEQUENCE [LARGE SCALE GENOMIC DNA]</scope>
    <source>
        <strain evidence="2">cv. AG2017</strain>
        <tissue evidence="1">Leaf</tissue>
    </source>
</reference>
<proteinExistence type="predicted"/>
<evidence type="ECO:0000313" key="1">
    <source>
        <dbReference type="EMBL" id="PKI67195.1"/>
    </source>
</evidence>
<protein>
    <submittedName>
        <fullName evidence="1">Uncharacterized protein</fullName>
    </submittedName>
</protein>
<name>A0A2I0KFA9_PUNGR</name>
<dbReference type="AlphaFoldDB" id="A0A2I0KFA9"/>